<dbReference type="NCBIfam" id="NF006771">
    <property type="entry name" value="PRK09290.1-5"/>
    <property type="match status" value="1"/>
</dbReference>
<keyword evidence="11" id="KW-1185">Reference proteome</keyword>
<dbReference type="EC" id="3.-.-.-" evidence="10"/>
<dbReference type="Pfam" id="PF07687">
    <property type="entry name" value="M20_dimer"/>
    <property type="match status" value="1"/>
</dbReference>
<evidence type="ECO:0000256" key="4">
    <source>
        <dbReference type="ARBA" id="ARBA00022631"/>
    </source>
</evidence>
<keyword evidence="6 10" id="KW-0378">Hydrolase</keyword>
<dbReference type="Proteomes" id="UP000078286">
    <property type="component" value="Unassembled WGS sequence"/>
</dbReference>
<keyword evidence="7" id="KW-0464">Manganese</keyword>
<keyword evidence="5" id="KW-0479">Metal-binding</keyword>
<dbReference type="InterPro" id="IPR010158">
    <property type="entry name" value="Amidase_Cbmase"/>
</dbReference>
<dbReference type="EC" id="3.5.3.-" evidence="10"/>
<sequence>MVKHVMNVTQAGAAARRVMQRADELAQISETPGQLTRVYLSPEHLRANYLVAGWMEQIGMTTWQDAVGNICGRYEGAKEGAQAILLGSHLDTVRNAGRYDGMLGVLAALEVVSFLHQHEIQLEQAIEIVGFGDEEGTRFGITLLGSRGVTGTWPDNWLACEDAAGVSVAQALVNAGFDPSRISSAARSPEEFSAYLELHIEQGPVLEQKNLAIGVVTAINGARRLKCSFIGEAGHAGTVPMAIRKDALAAAAAWMTYVESTTRMYSPDIVATIGSLQCLPGAANVIPGEIQLTLDIRSPRDADLEALLENLLAEAHQIGAQRGVTFSAETYYSIPATPCDARLQQCLTSAVTAVQGRSLSLPSGAGHDAIAIAERWPVGMLFVRCGRGISHHPAESVMEADVGQAVQAFAQTVIALAAKNTLAEFNNAPENEALDLVAPCVAISAWAESLVAARPFQTVDALKQYATQLAQDWGRAELNQALTAHPRIGEKAQGEGKEAELSEGEQSAVDTQNRALTLALAQGNAKYEACFERVFLIRAKGRSGDEILAELHRRLNQTPAEEELEALEQLRQITLLRLEGVFAQ</sequence>
<protein>
    <submittedName>
        <fullName evidence="10">N-carbamoyl-L-amino acid hydrolase</fullName>
        <ecNumber evidence="10">3.-.-.-</ecNumber>
        <ecNumber evidence="10">3.5.1.87</ecNumber>
        <ecNumber evidence="10">3.5.3.-</ecNumber>
    </submittedName>
</protein>
<dbReference type="EC" id="3.5.1.87" evidence="10"/>
<feature type="domain" description="Peptidase M20 dimerisation" evidence="8">
    <location>
        <begin position="219"/>
        <end position="316"/>
    </location>
</feature>
<accession>A0A1B7I1C0</accession>
<dbReference type="SUPFAM" id="SSF55031">
    <property type="entry name" value="Bacterial exopeptidase dimerisation domain"/>
    <property type="match status" value="1"/>
</dbReference>
<dbReference type="NCBIfam" id="TIGR03180">
    <property type="entry name" value="UraD_2"/>
    <property type="match status" value="1"/>
</dbReference>
<organism evidence="10 11">
    <name type="scientific">Buttiauxella noackiae ATCC 51607</name>
    <dbReference type="NCBI Taxonomy" id="1354255"/>
    <lineage>
        <taxon>Bacteria</taxon>
        <taxon>Pseudomonadati</taxon>
        <taxon>Pseudomonadota</taxon>
        <taxon>Gammaproteobacteria</taxon>
        <taxon>Enterobacterales</taxon>
        <taxon>Enterobacteriaceae</taxon>
        <taxon>Buttiauxella</taxon>
    </lineage>
</organism>
<dbReference type="Pfam" id="PF01546">
    <property type="entry name" value="Peptidase_M20"/>
    <property type="match status" value="1"/>
</dbReference>
<dbReference type="InterPro" id="IPR036264">
    <property type="entry name" value="Bact_exopeptidase_dim_dom"/>
</dbReference>
<dbReference type="InterPro" id="IPR002933">
    <property type="entry name" value="Peptidase_M20"/>
</dbReference>
<dbReference type="EMBL" id="LXEO01000002">
    <property type="protein sequence ID" value="OAT21931.1"/>
    <property type="molecule type" value="Genomic_DNA"/>
</dbReference>
<dbReference type="Pfam" id="PF09349">
    <property type="entry name" value="OHCU_decarbox"/>
    <property type="match status" value="1"/>
</dbReference>
<dbReference type="InterPro" id="IPR017595">
    <property type="entry name" value="OHCU_decarboxylase-2"/>
</dbReference>
<comment type="caution">
    <text evidence="10">The sequence shown here is derived from an EMBL/GenBank/DDBJ whole genome shotgun (WGS) entry which is preliminary data.</text>
</comment>
<dbReference type="SUPFAM" id="SSF158694">
    <property type="entry name" value="UraD-Like"/>
    <property type="match status" value="1"/>
</dbReference>
<dbReference type="PATRIC" id="fig|1354255.3.peg.20"/>
<evidence type="ECO:0000313" key="10">
    <source>
        <dbReference type="EMBL" id="OAT21931.1"/>
    </source>
</evidence>
<dbReference type="PANTHER" id="PTHR32494:SF19">
    <property type="entry name" value="ALLANTOATE DEIMINASE-RELATED"/>
    <property type="match status" value="1"/>
</dbReference>
<keyword evidence="4" id="KW-0659">Purine metabolism</keyword>
<dbReference type="SUPFAM" id="SSF53187">
    <property type="entry name" value="Zn-dependent exopeptidases"/>
    <property type="match status" value="1"/>
</dbReference>
<name>A0A1B7I1C0_9ENTR</name>
<dbReference type="Gene3D" id="3.30.70.360">
    <property type="match status" value="1"/>
</dbReference>
<dbReference type="NCBIfam" id="NF006773">
    <property type="entry name" value="PRK09290.2-2"/>
    <property type="match status" value="1"/>
</dbReference>
<evidence type="ECO:0000259" key="9">
    <source>
        <dbReference type="Pfam" id="PF09349"/>
    </source>
</evidence>
<evidence type="ECO:0000313" key="11">
    <source>
        <dbReference type="Proteomes" id="UP000078286"/>
    </source>
</evidence>
<dbReference type="PANTHER" id="PTHR32494">
    <property type="entry name" value="ALLANTOATE DEIMINASE-RELATED"/>
    <property type="match status" value="1"/>
</dbReference>
<dbReference type="Gene3D" id="1.10.3330.10">
    <property type="entry name" value="Oxo-4-hydroxy-4-carboxy-5-ureidoimidazoline decarboxylase"/>
    <property type="match status" value="1"/>
</dbReference>
<dbReference type="GO" id="GO:0046872">
    <property type="term" value="F:metal ion binding"/>
    <property type="evidence" value="ECO:0007669"/>
    <property type="project" value="UniProtKB-KW"/>
</dbReference>
<dbReference type="NCBIfam" id="NF006775">
    <property type="entry name" value="PRK09290.2-5"/>
    <property type="match status" value="1"/>
</dbReference>
<feature type="domain" description="Oxo-4-hydroxy-4-carboxy-5-ureidoimidazoline decarboxylase" evidence="9">
    <location>
        <begin position="426"/>
        <end position="579"/>
    </location>
</feature>
<comment type="cofactor">
    <cofactor evidence="1">
        <name>Mn(2+)</name>
        <dbReference type="ChEBI" id="CHEBI:29035"/>
    </cofactor>
</comment>
<evidence type="ECO:0000256" key="1">
    <source>
        <dbReference type="ARBA" id="ARBA00001936"/>
    </source>
</evidence>
<dbReference type="InterPro" id="IPR036778">
    <property type="entry name" value="OHCU_decarboxylase_sf"/>
</dbReference>
<dbReference type="AlphaFoldDB" id="A0A1B7I1C0"/>
<proteinExistence type="inferred from homology"/>
<dbReference type="Gene3D" id="3.40.630.10">
    <property type="entry name" value="Zn peptidases"/>
    <property type="match status" value="1"/>
</dbReference>
<dbReference type="InterPro" id="IPR011650">
    <property type="entry name" value="Peptidase_M20_dimer"/>
</dbReference>
<evidence type="ECO:0000259" key="8">
    <source>
        <dbReference type="Pfam" id="PF07687"/>
    </source>
</evidence>
<dbReference type="InterPro" id="IPR018020">
    <property type="entry name" value="OHCU_decarboxylase"/>
</dbReference>
<comment type="similarity">
    <text evidence="2">Belongs to the peptidase M20 family.</text>
</comment>
<gene>
    <name evidence="10" type="ORF">M979_0021</name>
</gene>
<evidence type="ECO:0000256" key="5">
    <source>
        <dbReference type="ARBA" id="ARBA00022723"/>
    </source>
</evidence>
<evidence type="ECO:0000256" key="3">
    <source>
        <dbReference type="ARBA" id="ARBA00011738"/>
    </source>
</evidence>
<evidence type="ECO:0000256" key="7">
    <source>
        <dbReference type="ARBA" id="ARBA00023211"/>
    </source>
</evidence>
<dbReference type="NCBIfam" id="NF010372">
    <property type="entry name" value="PRK13798.1"/>
    <property type="match status" value="1"/>
</dbReference>
<dbReference type="CDD" id="cd03884">
    <property type="entry name" value="M20_bAS"/>
    <property type="match status" value="1"/>
</dbReference>
<dbReference type="NCBIfam" id="TIGR01879">
    <property type="entry name" value="hydantase"/>
    <property type="match status" value="1"/>
</dbReference>
<dbReference type="GO" id="GO:0050538">
    <property type="term" value="F:N-carbamoyl-L-amino-acid hydrolase activity"/>
    <property type="evidence" value="ECO:0007669"/>
    <property type="project" value="UniProtKB-EC"/>
</dbReference>
<dbReference type="GO" id="GO:0016813">
    <property type="term" value="F:hydrolase activity, acting on carbon-nitrogen (but not peptide) bonds, in linear amidines"/>
    <property type="evidence" value="ECO:0007669"/>
    <property type="project" value="InterPro"/>
</dbReference>
<evidence type="ECO:0000256" key="6">
    <source>
        <dbReference type="ARBA" id="ARBA00022801"/>
    </source>
</evidence>
<dbReference type="GO" id="GO:0006144">
    <property type="term" value="P:purine nucleobase metabolic process"/>
    <property type="evidence" value="ECO:0007669"/>
    <property type="project" value="UniProtKB-KW"/>
</dbReference>
<reference evidence="10 11" key="1">
    <citation type="submission" date="2016-04" db="EMBL/GenBank/DDBJ databases">
        <title>ATOL: Assembling a taxonomically balanced genome-scale reconstruction of the evolutionary history of the Enterobacteriaceae.</title>
        <authorList>
            <person name="Plunkett G.III."/>
            <person name="Neeno-Eckwall E.C."/>
            <person name="Glasner J.D."/>
            <person name="Perna N.T."/>
        </authorList>
    </citation>
    <scope>NUCLEOTIDE SEQUENCE [LARGE SCALE GENOMIC DNA]</scope>
    <source>
        <strain evidence="10 11">ATCC 51607</strain>
    </source>
</reference>
<comment type="subunit">
    <text evidence="3">Homodimer.</text>
</comment>
<evidence type="ECO:0000256" key="2">
    <source>
        <dbReference type="ARBA" id="ARBA00006153"/>
    </source>
</evidence>